<dbReference type="Gene3D" id="1.20.1280.50">
    <property type="match status" value="1"/>
</dbReference>
<dbReference type="InterPro" id="IPR006527">
    <property type="entry name" value="F-box-assoc_dom_typ1"/>
</dbReference>
<dbReference type="PANTHER" id="PTHR31672">
    <property type="entry name" value="BNACNNG10540D PROTEIN"/>
    <property type="match status" value="1"/>
</dbReference>
<proteinExistence type="predicted"/>
<dbReference type="FunCoup" id="A0A7N2LCA3">
    <property type="interactions" value="97"/>
</dbReference>
<organism evidence="2 3">
    <name type="scientific">Quercus lobata</name>
    <name type="common">Valley oak</name>
    <dbReference type="NCBI Taxonomy" id="97700"/>
    <lineage>
        <taxon>Eukaryota</taxon>
        <taxon>Viridiplantae</taxon>
        <taxon>Streptophyta</taxon>
        <taxon>Embryophyta</taxon>
        <taxon>Tracheophyta</taxon>
        <taxon>Spermatophyta</taxon>
        <taxon>Magnoliopsida</taxon>
        <taxon>eudicotyledons</taxon>
        <taxon>Gunneridae</taxon>
        <taxon>Pentapetalae</taxon>
        <taxon>rosids</taxon>
        <taxon>fabids</taxon>
        <taxon>Fagales</taxon>
        <taxon>Fagaceae</taxon>
        <taxon>Quercus</taxon>
    </lineage>
</organism>
<dbReference type="AlphaFoldDB" id="A0A7N2LCA3"/>
<dbReference type="OMA" id="VNQNDIH"/>
<dbReference type="InterPro" id="IPR036047">
    <property type="entry name" value="F-box-like_dom_sf"/>
</dbReference>
<dbReference type="NCBIfam" id="TIGR01640">
    <property type="entry name" value="F_box_assoc_1"/>
    <property type="match status" value="1"/>
</dbReference>
<feature type="domain" description="F-box" evidence="1">
    <location>
        <begin position="17"/>
        <end position="57"/>
    </location>
</feature>
<gene>
    <name evidence="2" type="primary">LOC115984354</name>
</gene>
<dbReference type="InterPro" id="IPR017451">
    <property type="entry name" value="F-box-assoc_interact_dom"/>
</dbReference>
<dbReference type="GeneID" id="115984354"/>
<evidence type="ECO:0000313" key="3">
    <source>
        <dbReference type="Proteomes" id="UP000594261"/>
    </source>
</evidence>
<sequence>MSDNNNNNNKLIRWESLPSEIATDIFLRLPIKSIIICTSVSKPWKSQIQNPTFISTHLHQSRNKNKNLLVFSLYSHTHKESYALHNEDDPDFTQLARFDYPFHVPFLHSPNGIYRVVGTCNGLFCLSDDKLTYSDRLCLWNPCVRKLVYLPFPNVTYATHGGFDATIGFGFDPKTNDYKVVRLVTLLDSFDLEHSRTVAEIYSLSTGEWRMLDASLVPKCALSRREPQAFVNGALHWVAFRRADDDDNSLQHFVLVFDLGNEVFREILVPELPDYTSKFVGLLSVSVSTYGNSIALFQNGYFSLVKGCQTGDFYLWVMEEYGVASSWTKVLKIGEGIPRPIGFKRNGEEVVLLSYDGQLVSWVPWSNEFKHLEIIGYEDTFVDYYVESLVLLDKVANGTVTY</sequence>
<dbReference type="Proteomes" id="UP000594261">
    <property type="component" value="Chromosome 4"/>
</dbReference>
<name>A0A7N2LCA3_QUELO</name>
<evidence type="ECO:0000313" key="2">
    <source>
        <dbReference type="EnsemblPlants" id="QL04p005232:mrna:CDS:1"/>
    </source>
</evidence>
<reference evidence="2 3" key="1">
    <citation type="journal article" date="2016" name="G3 (Bethesda)">
        <title>First Draft Assembly and Annotation of the Genome of a California Endemic Oak Quercus lobata Nee (Fagaceae).</title>
        <authorList>
            <person name="Sork V.L."/>
            <person name="Fitz-Gibbon S.T."/>
            <person name="Puiu D."/>
            <person name="Crepeau M."/>
            <person name="Gugger P.F."/>
            <person name="Sherman R."/>
            <person name="Stevens K."/>
            <person name="Langley C.H."/>
            <person name="Pellegrini M."/>
            <person name="Salzberg S.L."/>
        </authorList>
    </citation>
    <scope>NUCLEOTIDE SEQUENCE [LARGE SCALE GENOMIC DNA]</scope>
    <source>
        <strain evidence="2 3">cv. SW786</strain>
    </source>
</reference>
<accession>A0A7N2LCA3</accession>
<dbReference type="PANTHER" id="PTHR31672:SF13">
    <property type="entry name" value="F-BOX PROTEIN CPR30-LIKE"/>
    <property type="match status" value="1"/>
</dbReference>
<dbReference type="InterPro" id="IPR001810">
    <property type="entry name" value="F-box_dom"/>
</dbReference>
<dbReference type="Pfam" id="PF07734">
    <property type="entry name" value="FBA_1"/>
    <property type="match status" value="1"/>
</dbReference>
<dbReference type="Gramene" id="QL04p005232:mrna">
    <property type="protein sequence ID" value="QL04p005232:mrna:CDS:1"/>
    <property type="gene ID" value="QL04p005232"/>
</dbReference>
<dbReference type="EMBL" id="LRBV02000004">
    <property type="status" value="NOT_ANNOTATED_CDS"/>
    <property type="molecule type" value="Genomic_DNA"/>
</dbReference>
<dbReference type="EnsemblPlants" id="QL04p005232:mrna">
    <property type="protein sequence ID" value="QL04p005232:mrna:CDS:1"/>
    <property type="gene ID" value="QL04p005232"/>
</dbReference>
<dbReference type="InterPro" id="IPR050796">
    <property type="entry name" value="SCF_F-box_component"/>
</dbReference>
<reference evidence="2" key="2">
    <citation type="submission" date="2021-01" db="UniProtKB">
        <authorList>
            <consortium name="EnsemblPlants"/>
        </authorList>
    </citation>
    <scope>IDENTIFICATION</scope>
</reference>
<evidence type="ECO:0000259" key="1">
    <source>
        <dbReference type="SMART" id="SM00256"/>
    </source>
</evidence>
<dbReference type="InParanoid" id="A0A7N2LCA3"/>
<dbReference type="KEGG" id="qlo:115984354"/>
<keyword evidence="3" id="KW-1185">Reference proteome</keyword>
<dbReference type="SMART" id="SM00256">
    <property type="entry name" value="FBOX"/>
    <property type="match status" value="1"/>
</dbReference>
<dbReference type="SUPFAM" id="SSF81383">
    <property type="entry name" value="F-box domain"/>
    <property type="match status" value="1"/>
</dbReference>
<dbReference type="RefSeq" id="XP_030963219.1">
    <property type="nucleotide sequence ID" value="XM_031107359.1"/>
</dbReference>
<dbReference type="Pfam" id="PF00646">
    <property type="entry name" value="F-box"/>
    <property type="match status" value="1"/>
</dbReference>
<dbReference type="OrthoDB" id="5314306at2759"/>
<protein>
    <recommendedName>
        <fullName evidence="1">F-box domain-containing protein</fullName>
    </recommendedName>
</protein>